<keyword evidence="4 9" id="KW-0378">Hydrolase</keyword>
<name>A0A1M5K1E4_9FLAO</name>
<dbReference type="CDD" id="cd14817">
    <property type="entry name" value="D-Ala-D-Ala_dipeptidase_VanX"/>
    <property type="match status" value="1"/>
</dbReference>
<evidence type="ECO:0000256" key="7">
    <source>
        <dbReference type="ARBA" id="ARBA00023049"/>
    </source>
</evidence>
<dbReference type="Pfam" id="PF01427">
    <property type="entry name" value="Peptidase_M15"/>
    <property type="match status" value="1"/>
</dbReference>
<feature type="binding site" evidence="9">
    <location>
        <position position="148"/>
    </location>
    <ligand>
        <name>Zn(2+)</name>
        <dbReference type="ChEBI" id="CHEBI:29105"/>
        <note>catalytic</note>
    </ligand>
</feature>
<gene>
    <name evidence="12" type="ORF">SAMN05444148_0202</name>
</gene>
<reference evidence="13" key="1">
    <citation type="submission" date="2016-11" db="EMBL/GenBank/DDBJ databases">
        <authorList>
            <person name="Varghese N."/>
            <person name="Submissions S."/>
        </authorList>
    </citation>
    <scope>NUCLEOTIDE SEQUENCE [LARGE SCALE GENOMIC DNA]</scope>
    <source>
        <strain evidence="13">DSM 25330</strain>
    </source>
</reference>
<comment type="function">
    <text evidence="9 10">Catalyzes hydrolysis of the D-alanyl-D-alanine dipeptide.</text>
</comment>
<accession>A0A1M5K1E4</accession>
<dbReference type="PANTHER" id="PTHR43126:SF1">
    <property type="entry name" value="D-ALANYL-D-ALANINE DIPEPTIDASE"/>
    <property type="match status" value="1"/>
</dbReference>
<comment type="similarity">
    <text evidence="9 10">Belongs to the peptidase M15D family.</text>
</comment>
<dbReference type="RefSeq" id="WP_083573289.1">
    <property type="nucleotide sequence ID" value="NZ_FQWS01000001.1"/>
</dbReference>
<keyword evidence="7 9" id="KW-0482">Metalloprotease</keyword>
<dbReference type="PANTHER" id="PTHR43126">
    <property type="entry name" value="D-ALANYL-D-ALANINE DIPEPTIDASE"/>
    <property type="match status" value="1"/>
</dbReference>
<keyword evidence="8 10" id="KW-0961">Cell wall biogenesis/degradation</keyword>
<protein>
    <recommendedName>
        <fullName evidence="9 10">D-alanyl-D-alanine dipeptidase</fullName>
        <shortName evidence="9 10">D-Ala-D-Ala dipeptidase</shortName>
        <ecNumber evidence="9 10">3.4.13.22</ecNumber>
    </recommendedName>
</protein>
<dbReference type="EMBL" id="FQWS01000001">
    <property type="protein sequence ID" value="SHG46591.1"/>
    <property type="molecule type" value="Genomic_DNA"/>
</dbReference>
<evidence type="ECO:0000256" key="2">
    <source>
        <dbReference type="ARBA" id="ARBA00022670"/>
    </source>
</evidence>
<keyword evidence="2 9" id="KW-0645">Protease</keyword>
<feature type="active site" description="Proton donor/acceptor" evidence="9">
    <location>
        <position position="206"/>
    </location>
</feature>
<keyword evidence="6 9" id="KW-0224">Dipeptidase</keyword>
<dbReference type="GO" id="GO:0008270">
    <property type="term" value="F:zinc ion binding"/>
    <property type="evidence" value="ECO:0007669"/>
    <property type="project" value="UniProtKB-UniRule"/>
</dbReference>
<evidence type="ECO:0000256" key="10">
    <source>
        <dbReference type="PIRNR" id="PIRNR026671"/>
    </source>
</evidence>
<dbReference type="OrthoDB" id="9801430at2"/>
<sequence length="228" mass="26611">MKLYKNTTILLLLVVSICAMKQKETIPNSFVRVKQVIPDLNVELRYYSANNFVGDTIEGYKSNTLYLTKVAAQQLKVVQDELHLQNLCLKVYDGYRPQRAVNHFVRWARQINDTIMKSEFYPNVNKRHLFKEGYIASKSGHSRGSTVDLTIVNGETGVPLDMGSPYDFFGEQSWVDYNNITEEQKTNRQTLQAVMIKNGFRNYPKEWWHFTLRGEPYPNTYFDFEIVD</sequence>
<feature type="binding site" evidence="9">
    <location>
        <position position="209"/>
    </location>
    <ligand>
        <name>Zn(2+)</name>
        <dbReference type="ChEBI" id="CHEBI:29105"/>
        <note>catalytic</note>
    </ligand>
</feature>
<comment type="catalytic activity">
    <reaction evidence="1 9 10">
        <text>D-alanyl-D-alanine + H2O = 2 D-alanine</text>
        <dbReference type="Rhea" id="RHEA:20661"/>
        <dbReference type="ChEBI" id="CHEBI:15377"/>
        <dbReference type="ChEBI" id="CHEBI:57416"/>
        <dbReference type="ChEBI" id="CHEBI:57822"/>
        <dbReference type="EC" id="3.4.13.22"/>
    </reaction>
</comment>
<proteinExistence type="inferred from homology"/>
<dbReference type="AlphaFoldDB" id="A0A1M5K1E4"/>
<evidence type="ECO:0000256" key="9">
    <source>
        <dbReference type="HAMAP-Rule" id="MF_01924"/>
    </source>
</evidence>
<evidence type="ECO:0000313" key="13">
    <source>
        <dbReference type="Proteomes" id="UP000184522"/>
    </source>
</evidence>
<feature type="signal peptide" evidence="11">
    <location>
        <begin position="1"/>
        <end position="21"/>
    </location>
</feature>
<dbReference type="SUPFAM" id="SSF55166">
    <property type="entry name" value="Hedgehog/DD-peptidase"/>
    <property type="match status" value="1"/>
</dbReference>
<keyword evidence="3 9" id="KW-0479">Metal-binding</keyword>
<feature type="site" description="Transition state stabilizer" evidence="9">
    <location>
        <position position="96"/>
    </location>
</feature>
<feature type="chain" id="PRO_5012386715" description="D-alanyl-D-alanine dipeptidase" evidence="11">
    <location>
        <begin position="22"/>
        <end position="228"/>
    </location>
</feature>
<evidence type="ECO:0000256" key="3">
    <source>
        <dbReference type="ARBA" id="ARBA00022723"/>
    </source>
</evidence>
<dbReference type="GO" id="GO:0071555">
    <property type="term" value="P:cell wall organization"/>
    <property type="evidence" value="ECO:0007669"/>
    <property type="project" value="UniProtKB-KW"/>
</dbReference>
<dbReference type="InterPro" id="IPR009045">
    <property type="entry name" value="Zn_M74/Hedgehog-like"/>
</dbReference>
<dbReference type="EC" id="3.4.13.22" evidence="9 10"/>
<dbReference type="HAMAP" id="MF_01924">
    <property type="entry name" value="A_A_dipeptidase"/>
    <property type="match status" value="1"/>
</dbReference>
<dbReference type="PIRSF" id="PIRSF026671">
    <property type="entry name" value="AA_dipeptidase"/>
    <property type="match status" value="1"/>
</dbReference>
<comment type="cofactor">
    <cofactor evidence="9">
        <name>Zn(2+)</name>
        <dbReference type="ChEBI" id="CHEBI:29105"/>
    </cofactor>
    <text evidence="9">Binds 1 zinc ion per subunit.</text>
</comment>
<evidence type="ECO:0000256" key="11">
    <source>
        <dbReference type="SAM" id="SignalP"/>
    </source>
</evidence>
<dbReference type="Proteomes" id="UP000184522">
    <property type="component" value="Unassembled WGS sequence"/>
</dbReference>
<dbReference type="GO" id="GO:0160237">
    <property type="term" value="F:D-Ala-D-Ala dipeptidase activity"/>
    <property type="evidence" value="ECO:0007669"/>
    <property type="project" value="UniProtKB-EC"/>
</dbReference>
<organism evidence="12 13">
    <name type="scientific">Winogradskyella jejuensis</name>
    <dbReference type="NCBI Taxonomy" id="1089305"/>
    <lineage>
        <taxon>Bacteria</taxon>
        <taxon>Pseudomonadati</taxon>
        <taxon>Bacteroidota</taxon>
        <taxon>Flavobacteriia</taxon>
        <taxon>Flavobacteriales</taxon>
        <taxon>Flavobacteriaceae</taxon>
        <taxon>Winogradskyella</taxon>
    </lineage>
</organism>
<dbReference type="Gene3D" id="3.30.1380.10">
    <property type="match status" value="1"/>
</dbReference>
<evidence type="ECO:0000256" key="4">
    <source>
        <dbReference type="ARBA" id="ARBA00022801"/>
    </source>
</evidence>
<keyword evidence="5 9" id="KW-0862">Zinc</keyword>
<evidence type="ECO:0000256" key="1">
    <source>
        <dbReference type="ARBA" id="ARBA00001362"/>
    </source>
</evidence>
<dbReference type="GO" id="GO:0006508">
    <property type="term" value="P:proteolysis"/>
    <property type="evidence" value="ECO:0007669"/>
    <property type="project" value="UniProtKB-KW"/>
</dbReference>
<dbReference type="InterPro" id="IPR000755">
    <property type="entry name" value="A_A_dipeptidase"/>
</dbReference>
<dbReference type="GO" id="GO:0008237">
    <property type="term" value="F:metallopeptidase activity"/>
    <property type="evidence" value="ECO:0007669"/>
    <property type="project" value="UniProtKB-KW"/>
</dbReference>
<evidence type="ECO:0000313" key="12">
    <source>
        <dbReference type="EMBL" id="SHG46591.1"/>
    </source>
</evidence>
<keyword evidence="13" id="KW-1185">Reference proteome</keyword>
<keyword evidence="11" id="KW-0732">Signal</keyword>
<evidence type="ECO:0000256" key="6">
    <source>
        <dbReference type="ARBA" id="ARBA00022997"/>
    </source>
</evidence>
<evidence type="ECO:0000256" key="8">
    <source>
        <dbReference type="ARBA" id="ARBA00023316"/>
    </source>
</evidence>
<feature type="binding site" evidence="9">
    <location>
        <position position="141"/>
    </location>
    <ligand>
        <name>Zn(2+)</name>
        <dbReference type="ChEBI" id="CHEBI:29105"/>
        <note>catalytic</note>
    </ligand>
</feature>
<evidence type="ECO:0000256" key="5">
    <source>
        <dbReference type="ARBA" id="ARBA00022833"/>
    </source>
</evidence>